<proteinExistence type="predicted"/>
<evidence type="ECO:0000313" key="1">
    <source>
        <dbReference type="EMBL" id="KIN94270.1"/>
    </source>
</evidence>
<name>A0A0C3NEV4_PISTI</name>
<evidence type="ECO:0008006" key="3">
    <source>
        <dbReference type="Google" id="ProtNLM"/>
    </source>
</evidence>
<keyword evidence="2" id="KW-1185">Reference proteome</keyword>
<protein>
    <recommendedName>
        <fullName evidence="3">DNA-directed RNA polymerase</fullName>
    </recommendedName>
</protein>
<dbReference type="Proteomes" id="UP000054217">
    <property type="component" value="Unassembled WGS sequence"/>
</dbReference>
<reference evidence="1 2" key="1">
    <citation type="submission" date="2014-04" db="EMBL/GenBank/DDBJ databases">
        <authorList>
            <consortium name="DOE Joint Genome Institute"/>
            <person name="Kuo A."/>
            <person name="Kohler A."/>
            <person name="Costa M.D."/>
            <person name="Nagy L.G."/>
            <person name="Floudas D."/>
            <person name="Copeland A."/>
            <person name="Barry K.W."/>
            <person name="Cichocki N."/>
            <person name="Veneault-Fourrey C."/>
            <person name="LaButti K."/>
            <person name="Lindquist E.A."/>
            <person name="Lipzen A."/>
            <person name="Lundell T."/>
            <person name="Morin E."/>
            <person name="Murat C."/>
            <person name="Sun H."/>
            <person name="Tunlid A."/>
            <person name="Henrissat B."/>
            <person name="Grigoriev I.V."/>
            <person name="Hibbett D.S."/>
            <person name="Martin F."/>
            <person name="Nordberg H.P."/>
            <person name="Cantor M.N."/>
            <person name="Hua S.X."/>
        </authorList>
    </citation>
    <scope>NUCLEOTIDE SEQUENCE [LARGE SCALE GENOMIC DNA]</scope>
    <source>
        <strain evidence="1 2">Marx 270</strain>
    </source>
</reference>
<dbReference type="HOGENOM" id="CLU_2980053_0_0_1"/>
<dbReference type="STRING" id="870435.A0A0C3NEV4"/>
<dbReference type="SUPFAM" id="SSF64484">
    <property type="entry name" value="beta and beta-prime subunits of DNA dependent RNA-polymerase"/>
    <property type="match status" value="1"/>
</dbReference>
<reference evidence="2" key="2">
    <citation type="submission" date="2015-01" db="EMBL/GenBank/DDBJ databases">
        <title>Evolutionary Origins and Diversification of the Mycorrhizal Mutualists.</title>
        <authorList>
            <consortium name="DOE Joint Genome Institute"/>
            <consortium name="Mycorrhizal Genomics Consortium"/>
            <person name="Kohler A."/>
            <person name="Kuo A."/>
            <person name="Nagy L.G."/>
            <person name="Floudas D."/>
            <person name="Copeland A."/>
            <person name="Barry K.W."/>
            <person name="Cichocki N."/>
            <person name="Veneault-Fourrey C."/>
            <person name="LaButti K."/>
            <person name="Lindquist E.A."/>
            <person name="Lipzen A."/>
            <person name="Lundell T."/>
            <person name="Morin E."/>
            <person name="Murat C."/>
            <person name="Riley R."/>
            <person name="Ohm R."/>
            <person name="Sun H."/>
            <person name="Tunlid A."/>
            <person name="Henrissat B."/>
            <person name="Grigoriev I.V."/>
            <person name="Hibbett D.S."/>
            <person name="Martin F."/>
        </authorList>
    </citation>
    <scope>NUCLEOTIDE SEQUENCE [LARGE SCALE GENOMIC DNA]</scope>
    <source>
        <strain evidence="2">Marx 270</strain>
    </source>
</reference>
<accession>A0A0C3NEV4</accession>
<organism evidence="1 2">
    <name type="scientific">Pisolithus tinctorius Marx 270</name>
    <dbReference type="NCBI Taxonomy" id="870435"/>
    <lineage>
        <taxon>Eukaryota</taxon>
        <taxon>Fungi</taxon>
        <taxon>Dikarya</taxon>
        <taxon>Basidiomycota</taxon>
        <taxon>Agaricomycotina</taxon>
        <taxon>Agaricomycetes</taxon>
        <taxon>Agaricomycetidae</taxon>
        <taxon>Boletales</taxon>
        <taxon>Sclerodermatineae</taxon>
        <taxon>Pisolithaceae</taxon>
        <taxon>Pisolithus</taxon>
    </lineage>
</organism>
<gene>
    <name evidence="1" type="ORF">M404DRAFT_35248</name>
</gene>
<sequence length="58" mass="6608">MVHYGSVVHDPLGDFIQFMYKKMKGPAMCQVFTGIQMVINYWLFHNGVSISNGDLLLD</sequence>
<dbReference type="EMBL" id="KN832106">
    <property type="protein sequence ID" value="KIN94270.1"/>
    <property type="molecule type" value="Genomic_DNA"/>
</dbReference>
<dbReference type="AlphaFoldDB" id="A0A0C3NEV4"/>
<dbReference type="OrthoDB" id="2684669at2759"/>
<evidence type="ECO:0000313" key="2">
    <source>
        <dbReference type="Proteomes" id="UP000054217"/>
    </source>
</evidence>
<dbReference type="InParanoid" id="A0A0C3NEV4"/>